<organism evidence="1">
    <name type="scientific">marine sediment metagenome</name>
    <dbReference type="NCBI Taxonomy" id="412755"/>
    <lineage>
        <taxon>unclassified sequences</taxon>
        <taxon>metagenomes</taxon>
        <taxon>ecological metagenomes</taxon>
    </lineage>
</organism>
<proteinExistence type="predicted"/>
<feature type="non-terminal residue" evidence="1">
    <location>
        <position position="62"/>
    </location>
</feature>
<evidence type="ECO:0000313" key="1">
    <source>
        <dbReference type="EMBL" id="GAH83883.1"/>
    </source>
</evidence>
<dbReference type="InterPro" id="IPR045861">
    <property type="entry name" value="CorA_cytoplasmic_dom"/>
</dbReference>
<sequence>MLIRTNILTFRNIIFPQRKLLKTLEIKDMDFLIEALEVYFSDLVDHIEKIWDTLENCKELIE</sequence>
<dbReference type="EMBL" id="BARU01043674">
    <property type="protein sequence ID" value="GAH83883.1"/>
    <property type="molecule type" value="Genomic_DNA"/>
</dbReference>
<dbReference type="Gene3D" id="1.20.58.340">
    <property type="entry name" value="Magnesium transport protein CorA, transmembrane region"/>
    <property type="match status" value="1"/>
</dbReference>
<dbReference type="SUPFAM" id="SSF143865">
    <property type="entry name" value="CorA soluble domain-like"/>
    <property type="match status" value="1"/>
</dbReference>
<reference evidence="1" key="1">
    <citation type="journal article" date="2014" name="Front. Microbiol.">
        <title>High frequency of phylogenetically diverse reductive dehalogenase-homologous genes in deep subseafloor sedimentary metagenomes.</title>
        <authorList>
            <person name="Kawai M."/>
            <person name="Futagami T."/>
            <person name="Toyoda A."/>
            <person name="Takaki Y."/>
            <person name="Nishi S."/>
            <person name="Hori S."/>
            <person name="Arai W."/>
            <person name="Tsubouchi T."/>
            <person name="Morono Y."/>
            <person name="Uchiyama I."/>
            <person name="Ito T."/>
            <person name="Fujiyama A."/>
            <person name="Inagaki F."/>
            <person name="Takami H."/>
        </authorList>
    </citation>
    <scope>NUCLEOTIDE SEQUENCE</scope>
    <source>
        <strain evidence="1">Expedition CK06-06</strain>
    </source>
</reference>
<comment type="caution">
    <text evidence="1">The sequence shown here is derived from an EMBL/GenBank/DDBJ whole genome shotgun (WGS) entry which is preliminary data.</text>
</comment>
<dbReference type="AlphaFoldDB" id="X1KPC3"/>
<name>X1KPC3_9ZZZZ</name>
<accession>X1KPC3</accession>
<protein>
    <submittedName>
        <fullName evidence="1">Uncharacterized protein</fullName>
    </submittedName>
</protein>
<gene>
    <name evidence="1" type="ORF">S03H2_66820</name>
</gene>